<feature type="region of interest" description="Disordered" evidence="5">
    <location>
        <begin position="83"/>
        <end position="117"/>
    </location>
</feature>
<feature type="compositionally biased region" description="Basic residues" evidence="5">
    <location>
        <begin position="1162"/>
        <end position="1184"/>
    </location>
</feature>
<gene>
    <name evidence="9" type="ORF">VTJ49DRAFT_6930</name>
</gene>
<feature type="region of interest" description="Disordered" evidence="5">
    <location>
        <begin position="364"/>
        <end position="386"/>
    </location>
</feature>
<evidence type="ECO:0000256" key="1">
    <source>
        <dbReference type="ARBA" id="ARBA00004141"/>
    </source>
</evidence>
<feature type="transmembrane region" description="Helical" evidence="6">
    <location>
        <begin position="789"/>
        <end position="805"/>
    </location>
</feature>
<feature type="region of interest" description="Disordered" evidence="5">
    <location>
        <begin position="1243"/>
        <end position="1262"/>
    </location>
</feature>
<feature type="compositionally biased region" description="Low complexity" evidence="5">
    <location>
        <begin position="1089"/>
        <end position="1098"/>
    </location>
</feature>
<feature type="transmembrane region" description="Helical" evidence="6">
    <location>
        <begin position="296"/>
        <end position="315"/>
    </location>
</feature>
<feature type="region of interest" description="Disordered" evidence="5">
    <location>
        <begin position="18"/>
        <end position="51"/>
    </location>
</feature>
<feature type="domain" description="Integral membrane bound transporter" evidence="8">
    <location>
        <begin position="733"/>
        <end position="849"/>
    </location>
</feature>
<sequence length="1262" mass="140159">MAHRPSLCAAEAISTPITTISNDHIDPKEPSAPQAAGLEATSPCGPKQRRTSWASDVFNALNNIEHRYGLGHNGVEAEFREFFDPKEPSNASRGLGVKPRPRSPRDVPGKGNTKKKPRWPAMIATMTTKLGLDKLTLIAMLKGSLAPIISLAILQALPVARYFSAIGYIVAIASLLSHALFPRGKFFTNLIFNLFAISFASATCMFGIWMALQARHSTEPPEPLPTEPKFRTYNSSQSVVCAVWLFVNVWFVNLIRAERPAFNGPVIIFSIFANVALTQGPLMTNTTAARMLIQKLLTAMLSGLAVGTAVNLLVFPISSRQVVFRQFAGSIRQLRELLSLQKAYLASLDPDMPPPMKTRTLSIAAMGPDNQREKGDSSEKDKEAAAAEALGKAGAKLRALMTQIRIDLPFAKRDVAWGKLDAKDLSSLLKLFNNIFITVLGMNTMMDILQRSSERPEWEDDEGEPDEEKEIEKRAWRAVMRQIHEPFELRSEAVDRGLEHAGVCLALLPKPKRETPVRSVMNRLSARPLDLEAGRKLEPGDRGFARIIAEKMEAFHARRGELLKKWLQQRGIDLDSDASELAHFHSEQDQVHLYIILYLETLMHEAGEAVQDLVDFADEKVRDGTMSRKRLIVPTLRRLRKWFLAIFRDDDESMERSPDSMDTEANLVYCYGGGFAPKRDLEHLPPATAWQRFGEQLRKIPAIISSDASMFGLRVACATLTIGVVAFMENTEQFFREQRLVWAMIVVTLGMTITSGQSFFSFMCRIAGTVIAMVLSLIAWYMVVGRPPGVIIMLWVFLFLCYYFFVKYPRFFPAIYTCIITQVLIIGTYLLAQYRLACVAGGSFVAFFWTIFPYPLTDRTRLRRELSAALYHLAKHFAIISSAIKFNLRGDAGDINTPGTPAHLLFKANSRISNKTGMLLASSGGHADWEKWEPTIGGKFPRETYEDIIRRCRRIMAYMALTSYILMRPGQSATSPSEKDPAPYSRPGSVRGGYARSVRSVRYRLDRRPSIWTHSLQWRSALAGVLDAHEPAHHTIMSTLTLLSHALLSGQRLPPFLPLPKPYDVTRQLMRLRHAAAAAAAGSSRLDLATTTATAATTRENSDEDDSVDDDSDDDGAPIRMVNSRTGQEDLSEAVRAAAAAAVALDSRLVRGGAADAAPYPHQRRLHHPPSLHHHHHPPPHRAHPGLAVTTILDPRNIDQPGYAEFAVLQVCTTLVCHDLEGLLRAVSGLVGVVDFGFSVGTSQESVDTGGGEKEQGKRKRQ</sequence>
<organism evidence="9 10">
    <name type="scientific">Humicola insolens</name>
    <name type="common">Soft-rot fungus</name>
    <dbReference type="NCBI Taxonomy" id="85995"/>
    <lineage>
        <taxon>Eukaryota</taxon>
        <taxon>Fungi</taxon>
        <taxon>Dikarya</taxon>
        <taxon>Ascomycota</taxon>
        <taxon>Pezizomycotina</taxon>
        <taxon>Sordariomycetes</taxon>
        <taxon>Sordariomycetidae</taxon>
        <taxon>Sordariales</taxon>
        <taxon>Chaetomiaceae</taxon>
        <taxon>Mycothermus</taxon>
    </lineage>
</organism>
<feature type="transmembrane region" description="Helical" evidence="6">
    <location>
        <begin position="190"/>
        <end position="212"/>
    </location>
</feature>
<feature type="region of interest" description="Disordered" evidence="5">
    <location>
        <begin position="1081"/>
        <end position="1121"/>
    </location>
</feature>
<feature type="transmembrane region" description="Helical" evidence="6">
    <location>
        <begin position="766"/>
        <end position="784"/>
    </location>
</feature>
<dbReference type="EMBL" id="JAZGSY010000071">
    <property type="protein sequence ID" value="KAL1841557.1"/>
    <property type="molecule type" value="Genomic_DNA"/>
</dbReference>
<evidence type="ECO:0000259" key="7">
    <source>
        <dbReference type="Pfam" id="PF10337"/>
    </source>
</evidence>
<dbReference type="InterPro" id="IPR049453">
    <property type="entry name" value="Memb_transporter_dom"/>
</dbReference>
<dbReference type="Proteomes" id="UP001583172">
    <property type="component" value="Unassembled WGS sequence"/>
</dbReference>
<feature type="transmembrane region" description="Helical" evidence="6">
    <location>
        <begin position="811"/>
        <end position="831"/>
    </location>
</feature>
<evidence type="ECO:0000313" key="9">
    <source>
        <dbReference type="EMBL" id="KAL1841557.1"/>
    </source>
</evidence>
<accession>A0ABR3VIA2</accession>
<dbReference type="PANTHER" id="PTHR37994">
    <property type="entry name" value="ARAE_2_N DOMAIN-CONTAINING PROTEIN-RELATED"/>
    <property type="match status" value="1"/>
</dbReference>
<feature type="transmembrane region" description="Helical" evidence="6">
    <location>
        <begin position="135"/>
        <end position="156"/>
    </location>
</feature>
<evidence type="ECO:0008006" key="11">
    <source>
        <dbReference type="Google" id="ProtNLM"/>
    </source>
</evidence>
<evidence type="ECO:0000256" key="4">
    <source>
        <dbReference type="ARBA" id="ARBA00023136"/>
    </source>
</evidence>
<evidence type="ECO:0000313" key="10">
    <source>
        <dbReference type="Proteomes" id="UP001583172"/>
    </source>
</evidence>
<keyword evidence="2 6" id="KW-0812">Transmembrane</keyword>
<keyword evidence="4 6" id="KW-0472">Membrane</keyword>
<dbReference type="Pfam" id="PF10337">
    <property type="entry name" value="ArAE_2_N"/>
    <property type="match status" value="1"/>
</dbReference>
<evidence type="ECO:0000259" key="8">
    <source>
        <dbReference type="Pfam" id="PF13515"/>
    </source>
</evidence>
<comment type="subcellular location">
    <subcellularLocation>
        <location evidence="1">Membrane</location>
        <topology evidence="1">Multi-pass membrane protein</topology>
    </subcellularLocation>
</comment>
<evidence type="ECO:0000256" key="5">
    <source>
        <dbReference type="SAM" id="MobiDB-lite"/>
    </source>
</evidence>
<feature type="transmembrane region" description="Helical" evidence="6">
    <location>
        <begin position="162"/>
        <end position="181"/>
    </location>
</feature>
<dbReference type="PANTHER" id="PTHR37994:SF4">
    <property type="entry name" value="ER TRANSPORTER 6TM N-TERMINAL DOMAIN-CONTAINING PROTEIN-RELATED"/>
    <property type="match status" value="1"/>
</dbReference>
<feature type="transmembrane region" description="Helical" evidence="6">
    <location>
        <begin position="740"/>
        <end position="760"/>
    </location>
</feature>
<dbReference type="Pfam" id="PF13515">
    <property type="entry name" value="FUSC_2"/>
    <property type="match status" value="1"/>
</dbReference>
<protein>
    <recommendedName>
        <fullName evidence="11">ER transporter 6TM N-terminal domain-containing protein</fullName>
    </recommendedName>
</protein>
<feature type="compositionally biased region" description="Acidic residues" evidence="5">
    <location>
        <begin position="1102"/>
        <end position="1116"/>
    </location>
</feature>
<name>A0ABR3VIA2_HUMIN</name>
<dbReference type="InterPro" id="IPR018823">
    <property type="entry name" value="ArAE_2_N"/>
</dbReference>
<feature type="transmembrane region" description="Helical" evidence="6">
    <location>
        <begin position="836"/>
        <end position="856"/>
    </location>
</feature>
<evidence type="ECO:0000256" key="2">
    <source>
        <dbReference type="ARBA" id="ARBA00022692"/>
    </source>
</evidence>
<feature type="domain" description="Putative ER transporter 6TM N-terminal" evidence="7">
    <location>
        <begin position="231"/>
        <end position="477"/>
    </location>
</feature>
<feature type="region of interest" description="Disordered" evidence="5">
    <location>
        <begin position="1160"/>
        <end position="1186"/>
    </location>
</feature>
<proteinExistence type="predicted"/>
<reference evidence="9 10" key="1">
    <citation type="journal article" date="2024" name="Commun. Biol.">
        <title>Comparative genomic analysis of thermophilic fungi reveals convergent evolutionary adaptations and gene losses.</title>
        <authorList>
            <person name="Steindorff A.S."/>
            <person name="Aguilar-Pontes M.V."/>
            <person name="Robinson A.J."/>
            <person name="Andreopoulos B."/>
            <person name="LaButti K."/>
            <person name="Kuo A."/>
            <person name="Mondo S."/>
            <person name="Riley R."/>
            <person name="Otillar R."/>
            <person name="Haridas S."/>
            <person name="Lipzen A."/>
            <person name="Grimwood J."/>
            <person name="Schmutz J."/>
            <person name="Clum A."/>
            <person name="Reid I.D."/>
            <person name="Moisan M.C."/>
            <person name="Butler G."/>
            <person name="Nguyen T.T.M."/>
            <person name="Dewar K."/>
            <person name="Conant G."/>
            <person name="Drula E."/>
            <person name="Henrissat B."/>
            <person name="Hansel C."/>
            <person name="Singer S."/>
            <person name="Hutchinson M.I."/>
            <person name="de Vries R.P."/>
            <person name="Natvig D.O."/>
            <person name="Powell A.J."/>
            <person name="Tsang A."/>
            <person name="Grigoriev I.V."/>
        </authorList>
    </citation>
    <scope>NUCLEOTIDE SEQUENCE [LARGE SCALE GENOMIC DNA]</scope>
    <source>
        <strain evidence="9 10">CBS 620.91</strain>
    </source>
</reference>
<keyword evidence="3 6" id="KW-1133">Transmembrane helix</keyword>
<feature type="transmembrane region" description="Helical" evidence="6">
    <location>
        <begin position="266"/>
        <end position="284"/>
    </location>
</feature>
<feature type="compositionally biased region" description="Basic and acidic residues" evidence="5">
    <location>
        <begin position="370"/>
        <end position="385"/>
    </location>
</feature>
<comment type="caution">
    <text evidence="9">The sequence shown here is derived from an EMBL/GenBank/DDBJ whole genome shotgun (WGS) entry which is preliminary data.</text>
</comment>
<feature type="transmembrane region" description="Helical" evidence="6">
    <location>
        <begin position="232"/>
        <end position="254"/>
    </location>
</feature>
<evidence type="ECO:0000256" key="6">
    <source>
        <dbReference type="SAM" id="Phobius"/>
    </source>
</evidence>
<feature type="region of interest" description="Disordered" evidence="5">
    <location>
        <begin position="970"/>
        <end position="991"/>
    </location>
</feature>
<keyword evidence="10" id="KW-1185">Reference proteome</keyword>
<evidence type="ECO:0000256" key="3">
    <source>
        <dbReference type="ARBA" id="ARBA00022989"/>
    </source>
</evidence>